<dbReference type="Gene3D" id="3.10.450.50">
    <property type="match status" value="1"/>
</dbReference>
<gene>
    <name evidence="2" type="ORF">7_3</name>
</gene>
<proteinExistence type="predicted"/>
<dbReference type="InterPro" id="IPR032710">
    <property type="entry name" value="NTF2-like_dom_sf"/>
</dbReference>
<evidence type="ECO:0000313" key="2">
    <source>
        <dbReference type="EMBL" id="QDY52356.1"/>
    </source>
</evidence>
<dbReference type="InterPro" id="IPR018222">
    <property type="entry name" value="Nuclear_transport_factor_2_euk"/>
</dbReference>
<organism evidence="2">
    <name type="scientific">Mimiviridae sp. ChoanoV1</name>
    <dbReference type="NCBI Taxonomy" id="2596887"/>
    <lineage>
        <taxon>Viruses</taxon>
        <taxon>Varidnaviria</taxon>
        <taxon>Bamfordvirae</taxon>
        <taxon>Nucleocytoviricota</taxon>
        <taxon>Megaviricetes</taxon>
        <taxon>Imitervirales</taxon>
        <taxon>Schizomimiviridae</taxon>
    </lineage>
</organism>
<dbReference type="EMBL" id="MK250091">
    <property type="protein sequence ID" value="QDY52356.1"/>
    <property type="molecule type" value="Genomic_DNA"/>
</dbReference>
<sequence>MEISSTTQPNGSFYNQPIARLGNQHSQAAETSGMEVASDMVAKPVVSQPVVAQVSGGGIASSVSHVKRQMNFGIGCNKKSRITGFPVVEEEPKAPRPKPTSSFNLKSLSLKIDTTTEPHLKNYFKILCNIMIHNSEKMMNFYYDGSTMTFSQKASDHSISKAELIGDRQIYSFLCRNLSMFKKYNVQLFNIQPSLGQGDSVFLSGTMGTEEEFHKHRFTMSINFVRLRKKYYMQNQFFHIE</sequence>
<evidence type="ECO:0000259" key="1">
    <source>
        <dbReference type="PROSITE" id="PS50177"/>
    </source>
</evidence>
<name>A0A5B8IEE5_9VIRU</name>
<dbReference type="SUPFAM" id="SSF54427">
    <property type="entry name" value="NTF2-like"/>
    <property type="match status" value="1"/>
</dbReference>
<feature type="domain" description="NTF2" evidence="1">
    <location>
        <begin position="115"/>
        <end position="240"/>
    </location>
</feature>
<accession>A0A5B8IEE5</accession>
<dbReference type="PROSITE" id="PS50177">
    <property type="entry name" value="NTF2_DOMAIN"/>
    <property type="match status" value="1"/>
</dbReference>
<reference evidence="2" key="1">
    <citation type="submission" date="2018-11" db="EMBL/GenBank/DDBJ databases">
        <title>A distinct lineage of giant viruses engineers rhodopsin photosystems in predatory marine eukaryotes.</title>
        <authorList>
            <person name="Needham D.M."/>
            <person name="Yoshizawa S."/>
            <person name="Hosaka T."/>
            <person name="Poirier C."/>
            <person name="Choi C.-J."/>
            <person name="Hehenberger E."/>
            <person name="Irwin N.A.T."/>
            <person name="Wilken S."/>
            <person name="Yung C.-M."/>
            <person name="Bachy C."/>
            <person name="Kurihara R."/>
            <person name="Nakajima Y."/>
            <person name="Kojima K."/>
            <person name="Kimura-Someya T."/>
            <person name="Leonard G."/>
            <person name="Malmstrom R.R."/>
            <person name="Mende D."/>
            <person name="Olson D.K."/>
            <person name="Sudo Y."/>
            <person name="Sudek S."/>
            <person name="Richards T.A."/>
            <person name="DeLong E.F."/>
            <person name="Keeling P.J."/>
            <person name="Santoro A.E."/>
            <person name="Shirouzu M."/>
            <person name="Iwasaki W."/>
            <person name="Worden A.Z."/>
        </authorList>
    </citation>
    <scope>NUCLEOTIDE SEQUENCE</scope>
</reference>
<protein>
    <recommendedName>
        <fullName evidence="1">NTF2 domain-containing protein</fullName>
    </recommendedName>
</protein>